<dbReference type="Proteomes" id="UP000600247">
    <property type="component" value="Unassembled WGS sequence"/>
</dbReference>
<organism evidence="3 4">
    <name type="scientific">Paenibacillus radicis</name>
    <name type="common">ex Gao et al. 2016</name>
    <dbReference type="NCBI Taxonomy" id="1737354"/>
    <lineage>
        <taxon>Bacteria</taxon>
        <taxon>Bacillati</taxon>
        <taxon>Bacillota</taxon>
        <taxon>Bacilli</taxon>
        <taxon>Bacillales</taxon>
        <taxon>Paenibacillaceae</taxon>
        <taxon>Paenibacillus</taxon>
    </lineage>
</organism>
<dbReference type="SUPFAM" id="SSF109604">
    <property type="entry name" value="HD-domain/PDEase-like"/>
    <property type="match status" value="1"/>
</dbReference>
<feature type="domain" description="HD-GYP" evidence="2">
    <location>
        <begin position="125"/>
        <end position="336"/>
    </location>
</feature>
<evidence type="ECO:0008006" key="5">
    <source>
        <dbReference type="Google" id="ProtNLM"/>
    </source>
</evidence>
<dbReference type="SUPFAM" id="SSF55785">
    <property type="entry name" value="PYP-like sensor domain (PAS domain)"/>
    <property type="match status" value="1"/>
</dbReference>
<accession>A0A917GQZ1</accession>
<evidence type="ECO:0000313" key="4">
    <source>
        <dbReference type="Proteomes" id="UP000600247"/>
    </source>
</evidence>
<dbReference type="Pfam" id="PF00989">
    <property type="entry name" value="PAS"/>
    <property type="match status" value="1"/>
</dbReference>
<dbReference type="EMBL" id="BMHY01000001">
    <property type="protein sequence ID" value="GGG54509.1"/>
    <property type="molecule type" value="Genomic_DNA"/>
</dbReference>
<dbReference type="CDD" id="cd00077">
    <property type="entry name" value="HDc"/>
    <property type="match status" value="1"/>
</dbReference>
<dbReference type="SMART" id="SM00471">
    <property type="entry name" value="HDc"/>
    <property type="match status" value="1"/>
</dbReference>
<dbReference type="InterPro" id="IPR052020">
    <property type="entry name" value="Cyclic_di-GMP/3'3'-cGAMP_PDE"/>
</dbReference>
<dbReference type="PROSITE" id="PS51832">
    <property type="entry name" value="HD_GYP"/>
    <property type="match status" value="1"/>
</dbReference>
<dbReference type="AlphaFoldDB" id="A0A917GQZ1"/>
<dbReference type="GO" id="GO:0006355">
    <property type="term" value="P:regulation of DNA-templated transcription"/>
    <property type="evidence" value="ECO:0007669"/>
    <property type="project" value="InterPro"/>
</dbReference>
<dbReference type="PROSITE" id="PS50112">
    <property type="entry name" value="PAS"/>
    <property type="match status" value="1"/>
</dbReference>
<comment type="caution">
    <text evidence="3">The sequence shown here is derived from an EMBL/GenBank/DDBJ whole genome shotgun (WGS) entry which is preliminary data.</text>
</comment>
<dbReference type="InterPro" id="IPR003607">
    <property type="entry name" value="HD/PDEase_dom"/>
</dbReference>
<evidence type="ECO:0000259" key="2">
    <source>
        <dbReference type="PROSITE" id="PS51832"/>
    </source>
</evidence>
<evidence type="ECO:0000259" key="1">
    <source>
        <dbReference type="PROSITE" id="PS50112"/>
    </source>
</evidence>
<dbReference type="PANTHER" id="PTHR45228">
    <property type="entry name" value="CYCLIC DI-GMP PHOSPHODIESTERASE TM_0186-RELATED"/>
    <property type="match status" value="1"/>
</dbReference>
<dbReference type="Gene3D" id="1.10.3210.10">
    <property type="entry name" value="Hypothetical protein af1432"/>
    <property type="match status" value="1"/>
</dbReference>
<dbReference type="Pfam" id="PF13487">
    <property type="entry name" value="HD_5"/>
    <property type="match status" value="1"/>
</dbReference>
<dbReference type="CDD" id="cd00130">
    <property type="entry name" value="PAS"/>
    <property type="match status" value="1"/>
</dbReference>
<feature type="domain" description="PAS" evidence="1">
    <location>
        <begin position="1"/>
        <end position="70"/>
    </location>
</feature>
<dbReference type="RefSeq" id="WP_188887269.1">
    <property type="nucleotide sequence ID" value="NZ_BMHY01000001.1"/>
</dbReference>
<dbReference type="InterPro" id="IPR000014">
    <property type="entry name" value="PAS"/>
</dbReference>
<keyword evidence="4" id="KW-1185">Reference proteome</keyword>
<dbReference type="InterPro" id="IPR037522">
    <property type="entry name" value="HD_GYP_dom"/>
</dbReference>
<reference evidence="3 4" key="1">
    <citation type="journal article" date="2014" name="Int. J. Syst. Evol. Microbiol.">
        <title>Complete genome sequence of Corynebacterium casei LMG S-19264T (=DSM 44701T), isolated from a smear-ripened cheese.</title>
        <authorList>
            <consortium name="US DOE Joint Genome Institute (JGI-PGF)"/>
            <person name="Walter F."/>
            <person name="Albersmeier A."/>
            <person name="Kalinowski J."/>
            <person name="Ruckert C."/>
        </authorList>
    </citation>
    <scope>NUCLEOTIDE SEQUENCE [LARGE SCALE GENOMIC DNA]</scope>
    <source>
        <strain evidence="3 4">CGMCC 1.15286</strain>
    </source>
</reference>
<dbReference type="SMART" id="SM00091">
    <property type="entry name" value="PAS"/>
    <property type="match status" value="1"/>
</dbReference>
<dbReference type="InterPro" id="IPR035965">
    <property type="entry name" value="PAS-like_dom_sf"/>
</dbReference>
<dbReference type="InterPro" id="IPR013767">
    <property type="entry name" value="PAS_fold"/>
</dbReference>
<evidence type="ECO:0000313" key="3">
    <source>
        <dbReference type="EMBL" id="GGG54509.1"/>
    </source>
</evidence>
<proteinExistence type="predicted"/>
<name>A0A917GQZ1_9BACL</name>
<dbReference type="NCBIfam" id="TIGR00229">
    <property type="entry name" value="sensory_box"/>
    <property type="match status" value="1"/>
</dbReference>
<dbReference type="Gene3D" id="3.30.450.20">
    <property type="entry name" value="PAS domain"/>
    <property type="match status" value="1"/>
</dbReference>
<protein>
    <recommendedName>
        <fullName evidence="5">Histidine kinase</fullName>
    </recommendedName>
</protein>
<sequence length="336" mass="38207">MNQQLNLFLQLADAVIITDAKHTILRVNGAYENITGYQQEEIIGKRAGILRTPYTSQSVYDGMKRAIQAGRPWSGVFTNRKRDKELWHSSITITPFEIEGELYFVGVFRELEKLKQGLYLDEDRASRMQGSLLKVLAISCEIRDPGTEAHLSRVQNLTELLVDRHNERMELALPKAELARIANASILHDIGKSGIPEGILYKPGSLADYERTIIEMHPIIGIDIVDKIFAELDDELFEKELQTAKNIILYHHERWDGTGYPHGLKGEAIPLEARIVSVVDVFDALSTKRSYKEKWSLDSTLHYLRDQRGRQFDPSVVDSFLSLVEDELLVPHLAAQ</sequence>
<gene>
    <name evidence="3" type="ORF">GCM10010918_04140</name>
</gene>